<feature type="region of interest" description="Disordered" evidence="11">
    <location>
        <begin position="701"/>
        <end position="761"/>
    </location>
</feature>
<organism evidence="13 14">
    <name type="scientific">Chara braunii</name>
    <name type="common">Braun's stonewort</name>
    <dbReference type="NCBI Taxonomy" id="69332"/>
    <lineage>
        <taxon>Eukaryota</taxon>
        <taxon>Viridiplantae</taxon>
        <taxon>Streptophyta</taxon>
        <taxon>Charophyceae</taxon>
        <taxon>Charales</taxon>
        <taxon>Characeae</taxon>
        <taxon>Chara</taxon>
    </lineage>
</organism>
<feature type="region of interest" description="Disordered" evidence="11">
    <location>
        <begin position="356"/>
        <end position="452"/>
    </location>
</feature>
<dbReference type="AlphaFoldDB" id="A0A388JU12"/>
<dbReference type="InterPro" id="IPR008271">
    <property type="entry name" value="Ser/Thr_kinase_AS"/>
</dbReference>
<feature type="compositionally biased region" description="Basic and acidic residues" evidence="11">
    <location>
        <begin position="8"/>
        <end position="19"/>
    </location>
</feature>
<feature type="domain" description="Protein kinase" evidence="12">
    <location>
        <begin position="67"/>
        <end position="351"/>
    </location>
</feature>
<evidence type="ECO:0000256" key="11">
    <source>
        <dbReference type="SAM" id="MobiDB-lite"/>
    </source>
</evidence>
<proteinExistence type="predicted"/>
<dbReference type="PROSITE" id="PS50011">
    <property type="entry name" value="PROTEIN_KINASE_DOM"/>
    <property type="match status" value="1"/>
</dbReference>
<keyword evidence="9" id="KW-0675">Receptor</keyword>
<name>A0A388JU12_CHABU</name>
<keyword evidence="8" id="KW-0472">Membrane</keyword>
<accession>A0A388JU12</accession>
<dbReference type="GO" id="GO:0005886">
    <property type="term" value="C:plasma membrane"/>
    <property type="evidence" value="ECO:0007669"/>
    <property type="project" value="UniProtKB-SubCell"/>
</dbReference>
<reference evidence="13 14" key="1">
    <citation type="journal article" date="2018" name="Cell">
        <title>The Chara Genome: Secondary Complexity and Implications for Plant Terrestrialization.</title>
        <authorList>
            <person name="Nishiyama T."/>
            <person name="Sakayama H."/>
            <person name="Vries J.D."/>
            <person name="Buschmann H."/>
            <person name="Saint-Marcoux D."/>
            <person name="Ullrich K.K."/>
            <person name="Haas F.B."/>
            <person name="Vanderstraeten L."/>
            <person name="Becker D."/>
            <person name="Lang D."/>
            <person name="Vosolsobe S."/>
            <person name="Rombauts S."/>
            <person name="Wilhelmsson P.K.I."/>
            <person name="Janitza P."/>
            <person name="Kern R."/>
            <person name="Heyl A."/>
            <person name="Rumpler F."/>
            <person name="Villalobos L.I.A.C."/>
            <person name="Clay J.M."/>
            <person name="Skokan R."/>
            <person name="Toyoda A."/>
            <person name="Suzuki Y."/>
            <person name="Kagoshima H."/>
            <person name="Schijlen E."/>
            <person name="Tajeshwar N."/>
            <person name="Catarino B."/>
            <person name="Hetherington A.J."/>
            <person name="Saltykova A."/>
            <person name="Bonnot C."/>
            <person name="Breuninger H."/>
            <person name="Symeonidi A."/>
            <person name="Radhakrishnan G.V."/>
            <person name="Van Nieuwerburgh F."/>
            <person name="Deforce D."/>
            <person name="Chang C."/>
            <person name="Karol K.G."/>
            <person name="Hedrich R."/>
            <person name="Ulvskov P."/>
            <person name="Glockner G."/>
            <person name="Delwiche C.F."/>
            <person name="Petrasek J."/>
            <person name="Van de Peer Y."/>
            <person name="Friml J."/>
            <person name="Beilby M."/>
            <person name="Dolan L."/>
            <person name="Kohara Y."/>
            <person name="Sugano S."/>
            <person name="Fujiyama A."/>
            <person name="Delaux P.-M."/>
            <person name="Quint M."/>
            <person name="TheiBen G."/>
            <person name="Hagemann M."/>
            <person name="Harholt J."/>
            <person name="Dunand C."/>
            <person name="Zachgo S."/>
            <person name="Langdale J."/>
            <person name="Maumus F."/>
            <person name="Straeten D.V.D."/>
            <person name="Gould S.B."/>
            <person name="Rensing S.A."/>
        </authorList>
    </citation>
    <scope>NUCLEOTIDE SEQUENCE [LARGE SCALE GENOMIC DNA]</scope>
    <source>
        <strain evidence="13 14">S276</strain>
    </source>
</reference>
<dbReference type="InterPro" id="IPR051824">
    <property type="entry name" value="LRR_Rcpt-Like_S/T_Kinase"/>
</dbReference>
<keyword evidence="10" id="KW-0325">Glycoprotein</keyword>
<dbReference type="Proteomes" id="UP000265515">
    <property type="component" value="Unassembled WGS sequence"/>
</dbReference>
<keyword evidence="5" id="KW-0547">Nucleotide-binding</keyword>
<evidence type="ECO:0000256" key="10">
    <source>
        <dbReference type="ARBA" id="ARBA00023180"/>
    </source>
</evidence>
<feature type="compositionally biased region" description="Gly residues" evidence="11">
    <location>
        <begin position="428"/>
        <end position="437"/>
    </location>
</feature>
<keyword evidence="6" id="KW-0067">ATP-binding</keyword>
<dbReference type="InterPro" id="IPR001245">
    <property type="entry name" value="Ser-Thr/Tyr_kinase_cat_dom"/>
</dbReference>
<dbReference type="GO" id="GO:0002229">
    <property type="term" value="P:defense response to oomycetes"/>
    <property type="evidence" value="ECO:0007669"/>
    <property type="project" value="UniProtKB-ARBA"/>
</dbReference>
<feature type="compositionally biased region" description="Gly residues" evidence="11">
    <location>
        <begin position="404"/>
        <end position="413"/>
    </location>
</feature>
<evidence type="ECO:0000256" key="5">
    <source>
        <dbReference type="ARBA" id="ARBA00022741"/>
    </source>
</evidence>
<feature type="compositionally biased region" description="Gly residues" evidence="11">
    <location>
        <begin position="507"/>
        <end position="516"/>
    </location>
</feature>
<dbReference type="OrthoDB" id="4062651at2759"/>
<dbReference type="Pfam" id="PF07714">
    <property type="entry name" value="PK_Tyr_Ser-Thr"/>
    <property type="match status" value="1"/>
</dbReference>
<keyword evidence="3" id="KW-0812">Transmembrane</keyword>
<dbReference type="InterPro" id="IPR000719">
    <property type="entry name" value="Prot_kinase_dom"/>
</dbReference>
<evidence type="ECO:0000256" key="3">
    <source>
        <dbReference type="ARBA" id="ARBA00022692"/>
    </source>
</evidence>
<evidence type="ECO:0000256" key="4">
    <source>
        <dbReference type="ARBA" id="ARBA00022729"/>
    </source>
</evidence>
<evidence type="ECO:0000259" key="12">
    <source>
        <dbReference type="PROSITE" id="PS50011"/>
    </source>
</evidence>
<keyword evidence="14" id="KW-1185">Reference proteome</keyword>
<feature type="compositionally biased region" description="Gly residues" evidence="11">
    <location>
        <begin position="382"/>
        <end position="392"/>
    </location>
</feature>
<evidence type="ECO:0000313" key="13">
    <source>
        <dbReference type="EMBL" id="GBG61270.1"/>
    </source>
</evidence>
<dbReference type="GO" id="GO:0004672">
    <property type="term" value="F:protein kinase activity"/>
    <property type="evidence" value="ECO:0007669"/>
    <property type="project" value="InterPro"/>
</dbReference>
<protein>
    <recommendedName>
        <fullName evidence="12">Protein kinase domain-containing protein</fullName>
    </recommendedName>
</protein>
<evidence type="ECO:0000256" key="8">
    <source>
        <dbReference type="ARBA" id="ARBA00023136"/>
    </source>
</evidence>
<dbReference type="Gramene" id="GBG61270">
    <property type="protein sequence ID" value="GBG61270"/>
    <property type="gene ID" value="CBR_g19802"/>
</dbReference>
<evidence type="ECO:0000256" key="9">
    <source>
        <dbReference type="ARBA" id="ARBA00023170"/>
    </source>
</evidence>
<dbReference type="Gene3D" id="3.30.200.20">
    <property type="entry name" value="Phosphorylase Kinase, domain 1"/>
    <property type="match status" value="1"/>
</dbReference>
<dbReference type="SUPFAM" id="SSF56112">
    <property type="entry name" value="Protein kinase-like (PK-like)"/>
    <property type="match status" value="1"/>
</dbReference>
<evidence type="ECO:0000256" key="6">
    <source>
        <dbReference type="ARBA" id="ARBA00022840"/>
    </source>
</evidence>
<evidence type="ECO:0000313" key="14">
    <source>
        <dbReference type="Proteomes" id="UP000265515"/>
    </source>
</evidence>
<dbReference type="InterPro" id="IPR011009">
    <property type="entry name" value="Kinase-like_dom_sf"/>
</dbReference>
<keyword evidence="7" id="KW-1133">Transmembrane helix</keyword>
<comment type="caution">
    <text evidence="13">The sequence shown here is derived from an EMBL/GenBank/DDBJ whole genome shotgun (WGS) entry which is preliminary data.</text>
</comment>
<comment type="subcellular location">
    <subcellularLocation>
        <location evidence="1">Cell membrane</location>
        <topology evidence="1">Single-pass type I membrane protein</topology>
    </subcellularLocation>
</comment>
<keyword evidence="4" id="KW-0732">Signal</keyword>
<dbReference type="STRING" id="69332.A0A388JU12"/>
<keyword evidence="2" id="KW-1003">Cell membrane</keyword>
<sequence>MGNSKSKPTIDRYKDKVEPEAVFAPPPPASPSSSGQLSDADGLIMNGPLSSTKVREFSVQEITKMTRQRWDKIGSGGFGPVYKGVIKSSDRTQWVAVKFLSESSKQGFRELVQEIKVLPNIHHRHLVSLIGFCNDDNCRAVVYEFVPNGTLSDHLHGGTKGNQSVTPLPWRKRLAIALEVGLALSYLHLGITPAVVHRDIKPSNVLMDLRMHAKLGDFGLSRLFANEEYTHLTTGVKGTIGYLDPEYHKTQRMTDKTDVYSFGVLLMELISGRRPVGIMAGSGRLFNLVEWARGAMQRGDIRCVLDKKIEEGSYCQQALWKLADGAMKCCEPHPFNRPRIDEITDIIREAIMLQDQSGGRAEGIPQRPAHAPPSAAQAGPQTGEGRGGGGAVPVGVGRNQEAQAGGGRGGGDGSVADYGQQPLSSGSYGSGSAGGLHGQRPPRSGLERSNHFNYGLGGSNHYNYVQAGETRPPPEAIAAAAVAAGGQGGDGSGEGVHGQQPLSSGAYGSGSAGGLHGQRPPRSGLGGSNHYYNYVRAGETRPPPEAIAAGGQGGGQGVGDGSGGGLHGQQPPHLGGHVSGLHPMIPGGSGSYGGGESLVSGSGPWRVSVQELQQSGSHLLEQRPAQQGGNPIADRPVWGPYSWQEGGASSFGRTDGEGGGGLGPRVQYPPYSGSFFPRQDPARPAEVQQSPYPNGFERVGSGAGGERGPAPTFPPIITSPPSFHSAVNPPSPFAATSPYQPQGAPASPYQPVLPFLRPPVG</sequence>
<dbReference type="EMBL" id="BFEA01000018">
    <property type="protein sequence ID" value="GBG61270.1"/>
    <property type="molecule type" value="Genomic_DNA"/>
</dbReference>
<feature type="region of interest" description="Disordered" evidence="11">
    <location>
        <begin position="1"/>
        <end position="39"/>
    </location>
</feature>
<dbReference type="FunFam" id="1.10.510.10:FF:000240">
    <property type="entry name" value="Lectin-domain containing receptor kinase A4.3"/>
    <property type="match status" value="1"/>
</dbReference>
<dbReference type="PANTHER" id="PTHR48006:SF100">
    <property type="entry name" value="LRR RECEPTOR-LIKE SERINE_THREONINE-KINASE-RELATED"/>
    <property type="match status" value="1"/>
</dbReference>
<evidence type="ECO:0000256" key="7">
    <source>
        <dbReference type="ARBA" id="ARBA00022989"/>
    </source>
</evidence>
<dbReference type="Gene3D" id="1.10.510.10">
    <property type="entry name" value="Transferase(Phosphotransferase) domain 1"/>
    <property type="match status" value="1"/>
</dbReference>
<dbReference type="SMART" id="SM00220">
    <property type="entry name" value="S_TKc"/>
    <property type="match status" value="1"/>
</dbReference>
<feature type="region of interest" description="Disordered" evidence="11">
    <location>
        <begin position="483"/>
        <end position="530"/>
    </location>
</feature>
<dbReference type="PROSITE" id="PS00108">
    <property type="entry name" value="PROTEIN_KINASE_ST"/>
    <property type="match status" value="1"/>
</dbReference>
<gene>
    <name evidence="13" type="ORF">CBR_g19802</name>
</gene>
<feature type="compositionally biased region" description="Gly residues" evidence="11">
    <location>
        <begin position="485"/>
        <end position="496"/>
    </location>
</feature>
<evidence type="ECO:0000256" key="1">
    <source>
        <dbReference type="ARBA" id="ARBA00004251"/>
    </source>
</evidence>
<evidence type="ECO:0000256" key="2">
    <source>
        <dbReference type="ARBA" id="ARBA00022475"/>
    </source>
</evidence>
<dbReference type="PANTHER" id="PTHR48006">
    <property type="entry name" value="LEUCINE-RICH REPEAT-CONTAINING PROTEIN DDB_G0281931-RELATED"/>
    <property type="match status" value="1"/>
</dbReference>
<dbReference type="GO" id="GO:0005524">
    <property type="term" value="F:ATP binding"/>
    <property type="evidence" value="ECO:0007669"/>
    <property type="project" value="UniProtKB-KW"/>
</dbReference>